<dbReference type="Proteomes" id="UP000594468">
    <property type="component" value="Chromosome"/>
</dbReference>
<dbReference type="RefSeq" id="WP_195170670.1">
    <property type="nucleotide sequence ID" value="NZ_CP062983.1"/>
</dbReference>
<feature type="signal peptide" evidence="1">
    <location>
        <begin position="1"/>
        <end position="20"/>
    </location>
</feature>
<sequence>MKRIILFVCMLFIAAMPTMAQRGRGGNDGPGTRPTVDPANLPASFAAPTLPAQWQNYTIPDDWSEFTLPDDVPMTLAELETWLSTYDVPYAYDFSQVAPETDPEAAAIIAGFAASYLGTTVVPIYAGSSNMDAATQPGYDGLLSTLPAEVQALLQTLPDGITDGYWAIFNDGMGIVTNDIPCQNERCTITADQAQITITQGSIGAYALYRSGTPADANEAKAMIAATYPALSTLTWVPVPIESETGYFFSSVQMTQDGPRGYIAGVASVEGQTIVYGIVGLGEGYVNLSGRN</sequence>
<evidence type="ECO:0000313" key="3">
    <source>
        <dbReference type="Proteomes" id="UP000594468"/>
    </source>
</evidence>
<proteinExistence type="predicted"/>
<evidence type="ECO:0000313" key="2">
    <source>
        <dbReference type="EMBL" id="QPC82601.1"/>
    </source>
</evidence>
<keyword evidence="1" id="KW-0732">Signal</keyword>
<gene>
    <name evidence="2" type="ORF">G4Y79_23415</name>
</gene>
<reference evidence="2 3" key="1">
    <citation type="submission" date="2020-02" db="EMBL/GenBank/DDBJ databases">
        <authorList>
            <person name="Zheng R.K."/>
            <person name="Sun C.M."/>
        </authorList>
    </citation>
    <scope>NUCLEOTIDE SEQUENCE [LARGE SCALE GENOMIC DNA]</scope>
    <source>
        <strain evidence="3">rifampicinis</strain>
    </source>
</reference>
<evidence type="ECO:0000256" key="1">
    <source>
        <dbReference type="SAM" id="SignalP"/>
    </source>
</evidence>
<keyword evidence="3" id="KW-1185">Reference proteome</keyword>
<dbReference type="AlphaFoldDB" id="A0A7S8E905"/>
<organism evidence="2 3">
    <name type="scientific">Phototrophicus methaneseepsis</name>
    <dbReference type="NCBI Taxonomy" id="2710758"/>
    <lineage>
        <taxon>Bacteria</taxon>
        <taxon>Bacillati</taxon>
        <taxon>Chloroflexota</taxon>
        <taxon>Candidatus Thermofontia</taxon>
        <taxon>Phototrophicales</taxon>
        <taxon>Phototrophicaceae</taxon>
        <taxon>Phototrophicus</taxon>
    </lineage>
</organism>
<name>A0A7S8E905_9CHLR</name>
<feature type="chain" id="PRO_5032455438" evidence="1">
    <location>
        <begin position="21"/>
        <end position="292"/>
    </location>
</feature>
<protein>
    <submittedName>
        <fullName evidence="2">Uncharacterized protein</fullName>
    </submittedName>
</protein>
<dbReference type="EMBL" id="CP062983">
    <property type="protein sequence ID" value="QPC82601.1"/>
    <property type="molecule type" value="Genomic_DNA"/>
</dbReference>
<accession>A0A7S8E905</accession>
<dbReference type="KEGG" id="pmet:G4Y79_23415"/>